<protein>
    <submittedName>
        <fullName evidence="3">Uncharacterized protein</fullName>
    </submittedName>
</protein>
<reference evidence="3" key="1">
    <citation type="submission" date="2022-11" db="UniProtKB">
        <authorList>
            <consortium name="WormBaseParasite"/>
        </authorList>
    </citation>
    <scope>IDENTIFICATION</scope>
</reference>
<keyword evidence="2" id="KW-1185">Reference proteome</keyword>
<evidence type="ECO:0000313" key="2">
    <source>
        <dbReference type="Proteomes" id="UP000887564"/>
    </source>
</evidence>
<organism evidence="2 3">
    <name type="scientific">Parascaris equorum</name>
    <name type="common">Equine roundworm</name>
    <dbReference type="NCBI Taxonomy" id="6256"/>
    <lineage>
        <taxon>Eukaryota</taxon>
        <taxon>Metazoa</taxon>
        <taxon>Ecdysozoa</taxon>
        <taxon>Nematoda</taxon>
        <taxon>Chromadorea</taxon>
        <taxon>Rhabditida</taxon>
        <taxon>Spirurina</taxon>
        <taxon>Ascaridomorpha</taxon>
        <taxon>Ascaridoidea</taxon>
        <taxon>Ascarididae</taxon>
        <taxon>Parascaris</taxon>
    </lineage>
</organism>
<evidence type="ECO:0000256" key="1">
    <source>
        <dbReference type="SAM" id="MobiDB-lite"/>
    </source>
</evidence>
<feature type="region of interest" description="Disordered" evidence="1">
    <location>
        <begin position="175"/>
        <end position="197"/>
    </location>
</feature>
<evidence type="ECO:0000313" key="3">
    <source>
        <dbReference type="WBParaSite" id="PEQ_0000703301-mRNA-1"/>
    </source>
</evidence>
<proteinExistence type="predicted"/>
<dbReference type="WBParaSite" id="PEQ_0000703301-mRNA-1">
    <property type="protein sequence ID" value="PEQ_0000703301-mRNA-1"/>
    <property type="gene ID" value="PEQ_0000703301"/>
</dbReference>
<sequence length="197" mass="22009">MGPNKHKSRIKVKYVEVNCAGLYENCDALESASWSDPMECRWCAKATGGGKTISPTDQCPDVLIFDICPPYIEHVNPLPISHDSTRLEIYGDKFDRMHNLSIFACNQTCAIKFVEHSNIIVTLMATAVVFRLICTLSMQLEHARDCTVSAEGQLGTHGPLRIFYIHSTNDKVIDSASTRGARSRSTRQAFQSYPRLP</sequence>
<dbReference type="Proteomes" id="UP000887564">
    <property type="component" value="Unplaced"/>
</dbReference>
<accession>A0A914RQD3</accession>
<dbReference type="AlphaFoldDB" id="A0A914RQD3"/>
<name>A0A914RQD3_PAREQ</name>